<dbReference type="InterPro" id="IPR021253">
    <property type="entry name" value="ZrgA-like"/>
</dbReference>
<reference evidence="2 3" key="1">
    <citation type="submission" date="2016-10" db="EMBL/GenBank/DDBJ databases">
        <authorList>
            <person name="de Groot N.N."/>
        </authorList>
    </citation>
    <scope>NUCLEOTIDE SEQUENCE [LARGE SCALE GENOMIC DNA]</scope>
    <source>
        <strain evidence="2 3">DSM 19548</strain>
    </source>
</reference>
<accession>A0A1I1DRL3</accession>
<name>A0A1I1DRL3_9RHOB</name>
<sequence length="191" mass="20677">MIGRIAIFASLVATQVYSQEHRELGAHEHGVGQMDIAIEGTRLWMELHAPGADIVGFEHAAGNADDRAKIDSAVALLARPLDLFVFPSAAECTVVEAKAEIEAETHEESGEEGGHDHDEADAHDDDGGHTEFHAEYALDCANPSAIDRIAFAYFETFPNARELELQVLTETGAQAFEIERNAPVLELAGRS</sequence>
<evidence type="ECO:0000313" key="3">
    <source>
        <dbReference type="Proteomes" id="UP000198728"/>
    </source>
</evidence>
<dbReference type="EMBL" id="FOLG01000001">
    <property type="protein sequence ID" value="SFB77056.1"/>
    <property type="molecule type" value="Genomic_DNA"/>
</dbReference>
<evidence type="ECO:0000313" key="2">
    <source>
        <dbReference type="EMBL" id="SFB77056.1"/>
    </source>
</evidence>
<dbReference type="Pfam" id="PF10986">
    <property type="entry name" value="ZrgA"/>
    <property type="match status" value="1"/>
</dbReference>
<protein>
    <recommendedName>
        <fullName evidence="4">DUF2796 domain-containing protein</fullName>
    </recommendedName>
</protein>
<dbReference type="STRING" id="441112.SAMN04488094_101411"/>
<keyword evidence="3" id="KW-1185">Reference proteome</keyword>
<evidence type="ECO:0000256" key="1">
    <source>
        <dbReference type="SAM" id="MobiDB-lite"/>
    </source>
</evidence>
<dbReference type="RefSeq" id="WP_093358950.1">
    <property type="nucleotide sequence ID" value="NZ_FOLG01000001.1"/>
</dbReference>
<evidence type="ECO:0008006" key="4">
    <source>
        <dbReference type="Google" id="ProtNLM"/>
    </source>
</evidence>
<proteinExistence type="predicted"/>
<organism evidence="2 3">
    <name type="scientific">Tropicimonas isoalkanivorans</name>
    <dbReference type="NCBI Taxonomy" id="441112"/>
    <lineage>
        <taxon>Bacteria</taxon>
        <taxon>Pseudomonadati</taxon>
        <taxon>Pseudomonadota</taxon>
        <taxon>Alphaproteobacteria</taxon>
        <taxon>Rhodobacterales</taxon>
        <taxon>Roseobacteraceae</taxon>
        <taxon>Tropicimonas</taxon>
    </lineage>
</organism>
<dbReference type="AlphaFoldDB" id="A0A1I1DRL3"/>
<feature type="region of interest" description="Disordered" evidence="1">
    <location>
        <begin position="102"/>
        <end position="129"/>
    </location>
</feature>
<dbReference type="OrthoDB" id="7346546at2"/>
<dbReference type="Proteomes" id="UP000198728">
    <property type="component" value="Unassembled WGS sequence"/>
</dbReference>
<gene>
    <name evidence="2" type="ORF">SAMN04488094_101411</name>
</gene>